<reference evidence="3 4" key="1">
    <citation type="submission" date="2018-03" db="EMBL/GenBank/DDBJ databases">
        <title>Genomic Encyclopedia of Archaeal and Bacterial Type Strains, Phase II (KMG-II): from individual species to whole genera.</title>
        <authorList>
            <person name="Goeker M."/>
        </authorList>
    </citation>
    <scope>NUCLEOTIDE SEQUENCE [LARGE SCALE GENOMIC DNA]</scope>
    <source>
        <strain evidence="3 4">DSM 18107</strain>
    </source>
</reference>
<feature type="transmembrane region" description="Helical" evidence="1">
    <location>
        <begin position="194"/>
        <end position="217"/>
    </location>
</feature>
<evidence type="ECO:0000313" key="3">
    <source>
        <dbReference type="EMBL" id="PSL34890.1"/>
    </source>
</evidence>
<feature type="transmembrane region" description="Helical" evidence="1">
    <location>
        <begin position="255"/>
        <end position="275"/>
    </location>
</feature>
<dbReference type="GO" id="GO:0080120">
    <property type="term" value="P:CAAX-box protein maturation"/>
    <property type="evidence" value="ECO:0007669"/>
    <property type="project" value="UniProtKB-ARBA"/>
</dbReference>
<dbReference type="GO" id="GO:0004175">
    <property type="term" value="F:endopeptidase activity"/>
    <property type="evidence" value="ECO:0007669"/>
    <property type="project" value="UniProtKB-ARBA"/>
</dbReference>
<dbReference type="InterPro" id="IPR003675">
    <property type="entry name" value="Rce1/LyrA-like_dom"/>
</dbReference>
<organism evidence="3 4">
    <name type="scientific">Chitinophaga ginsengisoli</name>
    <dbReference type="NCBI Taxonomy" id="363837"/>
    <lineage>
        <taxon>Bacteria</taxon>
        <taxon>Pseudomonadati</taxon>
        <taxon>Bacteroidota</taxon>
        <taxon>Chitinophagia</taxon>
        <taxon>Chitinophagales</taxon>
        <taxon>Chitinophagaceae</taxon>
        <taxon>Chitinophaga</taxon>
    </lineage>
</organism>
<evidence type="ECO:0000256" key="1">
    <source>
        <dbReference type="SAM" id="Phobius"/>
    </source>
</evidence>
<feature type="transmembrane region" description="Helical" evidence="1">
    <location>
        <begin position="39"/>
        <end position="59"/>
    </location>
</feature>
<accession>A0A2P8GLQ7</accession>
<keyword evidence="1" id="KW-1133">Transmembrane helix</keyword>
<protein>
    <submittedName>
        <fullName evidence="3">CAAX prenyl protease-like protein</fullName>
    </submittedName>
</protein>
<dbReference type="EMBL" id="PYGK01000002">
    <property type="protein sequence ID" value="PSL34890.1"/>
    <property type="molecule type" value="Genomic_DNA"/>
</dbReference>
<feature type="transmembrane region" description="Helical" evidence="1">
    <location>
        <begin position="80"/>
        <end position="103"/>
    </location>
</feature>
<gene>
    <name evidence="3" type="ORF">CLV42_102464</name>
</gene>
<proteinExistence type="predicted"/>
<feature type="transmembrane region" description="Helical" evidence="1">
    <location>
        <begin position="123"/>
        <end position="146"/>
    </location>
</feature>
<dbReference type="PANTHER" id="PTHR35797">
    <property type="entry name" value="PROTEASE-RELATED"/>
    <property type="match status" value="1"/>
</dbReference>
<dbReference type="AlphaFoldDB" id="A0A2P8GLQ7"/>
<feature type="domain" description="CAAX prenyl protease 2/Lysostaphin resistance protein A-like" evidence="2">
    <location>
        <begin position="136"/>
        <end position="237"/>
    </location>
</feature>
<dbReference type="InterPro" id="IPR042150">
    <property type="entry name" value="MmRce1-like"/>
</dbReference>
<sequence length="297" mass="33715">MKFNKYPVLLYLLLTLVFSTVIWIMTVHATDKGPIAGRLLGYGIMWAPALATVVSCILLKRKISDLAWKWLTVKQFLACYFIPFLYSLIVYLVIWSFGWGGFYNKTFISGIAHEMGWTGLPDFLVMVLFLALYGVIGMFASISTALGEEIGWRGFLLPELSKKMSFTGVSLTTGAIWAIWHFPLIIFSDYNNGTSIWFGLICFSVSIVSACFIDTWYYMKFKSLWTGVILHASHNLFIQGFFTPITAQNKLSPRYIGEFGIVLSVTSVIFAIYFWRRRGELNCLASGQQIQLKEIIP</sequence>
<keyword evidence="4" id="KW-1185">Reference proteome</keyword>
<dbReference type="RefSeq" id="WP_106601146.1">
    <property type="nucleotide sequence ID" value="NZ_PYGK01000002.1"/>
</dbReference>
<dbReference type="PANTHER" id="PTHR35797:SF1">
    <property type="entry name" value="PROTEASE"/>
    <property type="match status" value="1"/>
</dbReference>
<name>A0A2P8GLQ7_9BACT</name>
<evidence type="ECO:0000313" key="4">
    <source>
        <dbReference type="Proteomes" id="UP000240978"/>
    </source>
</evidence>
<keyword evidence="1" id="KW-0812">Transmembrane</keyword>
<feature type="transmembrane region" description="Helical" evidence="1">
    <location>
        <begin position="166"/>
        <end position="188"/>
    </location>
</feature>
<dbReference type="Pfam" id="PF02517">
    <property type="entry name" value="Rce1-like"/>
    <property type="match status" value="1"/>
</dbReference>
<dbReference type="Proteomes" id="UP000240978">
    <property type="component" value="Unassembled WGS sequence"/>
</dbReference>
<keyword evidence="3" id="KW-0645">Protease</keyword>
<feature type="transmembrane region" description="Helical" evidence="1">
    <location>
        <begin position="224"/>
        <end position="243"/>
    </location>
</feature>
<dbReference type="OrthoDB" id="9777755at2"/>
<comment type="caution">
    <text evidence="3">The sequence shown here is derived from an EMBL/GenBank/DDBJ whole genome shotgun (WGS) entry which is preliminary data.</text>
</comment>
<keyword evidence="1" id="KW-0472">Membrane</keyword>
<keyword evidence="3" id="KW-0378">Hydrolase</keyword>
<dbReference type="GO" id="GO:0006508">
    <property type="term" value="P:proteolysis"/>
    <property type="evidence" value="ECO:0007669"/>
    <property type="project" value="UniProtKB-KW"/>
</dbReference>
<evidence type="ECO:0000259" key="2">
    <source>
        <dbReference type="Pfam" id="PF02517"/>
    </source>
</evidence>